<sequence length="371" mass="42951">MPLVRKRRFEREENEPATQTVHIFHLPGHKADVKLSVFDGLEIHAHSVLLKLHSAFFRRFLDLQMYNKDGKGENTGVFKYEWATVYDDDGSWSLFDARNIKHNSPNSNWMSRKLRDTREAHELAFINFIGTFYGKSWAIKDTEALQLVTELADYYCALPVVSKSMHGSLFLGPVFCKSIFYSPTRTLLDLALQLYSHELFRECMICLVGKWQHSAYQHPIESQSEISYNPKLTSPKLNELAIKLHNQICTKVFTTQQQIEFYSQINPNALEVKGHIEICFLEKMELRETEHGANHRRVSLPEYFQAFKEESSGVLALAVSDILKNELVFNKSLRAGDIVFPGDIRNDILPHFLCVEIKDEDLSWDSNETDW</sequence>
<dbReference type="AlphaFoldDB" id="A0A4Y8CFZ4"/>
<evidence type="ECO:0000313" key="3">
    <source>
        <dbReference type="Proteomes" id="UP000297299"/>
    </source>
</evidence>
<name>A0A4Y8CFZ4_9HELO</name>
<proteinExistence type="predicted"/>
<dbReference type="Gene3D" id="3.30.710.10">
    <property type="entry name" value="Potassium Channel Kv1.1, Chain A"/>
    <property type="match status" value="1"/>
</dbReference>
<dbReference type="PROSITE" id="PS50097">
    <property type="entry name" value="BTB"/>
    <property type="match status" value="1"/>
</dbReference>
<feature type="domain" description="BTB" evidence="1">
    <location>
        <begin position="31"/>
        <end position="61"/>
    </location>
</feature>
<evidence type="ECO:0000259" key="1">
    <source>
        <dbReference type="PROSITE" id="PS50097"/>
    </source>
</evidence>
<dbReference type="EMBL" id="PHWZ01000800">
    <property type="protein sequence ID" value="TEY31294.1"/>
    <property type="molecule type" value="Genomic_DNA"/>
</dbReference>
<protein>
    <recommendedName>
        <fullName evidence="1">BTB domain-containing protein</fullName>
    </recommendedName>
</protein>
<dbReference type="InterPro" id="IPR000210">
    <property type="entry name" value="BTB/POZ_dom"/>
</dbReference>
<comment type="caution">
    <text evidence="2">The sequence shown here is derived from an EMBL/GenBank/DDBJ whole genome shotgun (WGS) entry which is preliminary data.</text>
</comment>
<evidence type="ECO:0000313" key="2">
    <source>
        <dbReference type="EMBL" id="TEY31294.1"/>
    </source>
</evidence>
<dbReference type="Proteomes" id="UP000297299">
    <property type="component" value="Unassembled WGS sequence"/>
</dbReference>
<organism evidence="2 3">
    <name type="scientific">Botryotinia calthae</name>
    <dbReference type="NCBI Taxonomy" id="38488"/>
    <lineage>
        <taxon>Eukaryota</taxon>
        <taxon>Fungi</taxon>
        <taxon>Dikarya</taxon>
        <taxon>Ascomycota</taxon>
        <taxon>Pezizomycotina</taxon>
        <taxon>Leotiomycetes</taxon>
        <taxon>Helotiales</taxon>
        <taxon>Sclerotiniaceae</taxon>
        <taxon>Botryotinia</taxon>
    </lineage>
</organism>
<dbReference type="SUPFAM" id="SSF54695">
    <property type="entry name" value="POZ domain"/>
    <property type="match status" value="1"/>
</dbReference>
<reference evidence="2 3" key="1">
    <citation type="submission" date="2017-11" db="EMBL/GenBank/DDBJ databases">
        <title>Comparative genomics of Botrytis spp.</title>
        <authorList>
            <person name="Valero-Jimenez C.A."/>
            <person name="Tapia P."/>
            <person name="Veloso J."/>
            <person name="Silva-Moreno E."/>
            <person name="Staats M."/>
            <person name="Valdes J.H."/>
            <person name="Van Kan J.A.L."/>
        </authorList>
    </citation>
    <scope>NUCLEOTIDE SEQUENCE [LARGE SCALE GENOMIC DNA]</scope>
    <source>
        <strain evidence="2 3">MUCL2830</strain>
    </source>
</reference>
<keyword evidence="3" id="KW-1185">Reference proteome</keyword>
<dbReference type="OrthoDB" id="2129688at2759"/>
<dbReference type="InterPro" id="IPR011333">
    <property type="entry name" value="SKP1/BTB/POZ_sf"/>
</dbReference>
<gene>
    <name evidence="2" type="ORF">BOTCAL_0804g00020</name>
</gene>
<accession>A0A4Y8CFZ4</accession>